<evidence type="ECO:0000256" key="1">
    <source>
        <dbReference type="ARBA" id="ARBA00006441"/>
    </source>
</evidence>
<feature type="region of interest" description="Disordered" evidence="3">
    <location>
        <begin position="1679"/>
        <end position="1698"/>
    </location>
</feature>
<feature type="compositionally biased region" description="Low complexity" evidence="3">
    <location>
        <begin position="486"/>
        <end position="501"/>
    </location>
</feature>
<feature type="region of interest" description="Disordered" evidence="3">
    <location>
        <begin position="1777"/>
        <end position="1890"/>
    </location>
</feature>
<feature type="compositionally biased region" description="Low complexity" evidence="3">
    <location>
        <begin position="1847"/>
        <end position="1874"/>
    </location>
</feature>
<evidence type="ECO:0000259" key="5">
    <source>
        <dbReference type="Pfam" id="PF19439"/>
    </source>
</evidence>
<protein>
    <submittedName>
        <fullName evidence="6">Uncharacterized protein</fullName>
    </submittedName>
</protein>
<dbReference type="GO" id="GO:1901096">
    <property type="term" value="P:regulation of autophagosome maturation"/>
    <property type="evidence" value="ECO:0007669"/>
    <property type="project" value="TreeGrafter"/>
</dbReference>
<comment type="similarity">
    <text evidence="1">Belongs to the CLEC16A/gop-1 family.</text>
</comment>
<feature type="region of interest" description="Disordered" evidence="3">
    <location>
        <begin position="2144"/>
        <end position="2164"/>
    </location>
</feature>
<dbReference type="PANTHER" id="PTHR21481">
    <property type="entry name" value="PROTEIN CLEC16A"/>
    <property type="match status" value="1"/>
</dbReference>
<feature type="compositionally biased region" description="Low complexity" evidence="3">
    <location>
        <begin position="2040"/>
        <end position="2066"/>
    </location>
</feature>
<sequence>MRGAWRAWTESLTRPKRKYSLENFKYLTQQLARHNAQFLSGEPTGIDASSQAIVETLRQIAELLIWGDQNETNFVEHSYEANLLSNFLLLLNQKPPPPPSIVVQLLQTLSILFENIRTQTLIYFLLSNNYVNDIIQHEFDFGDEETLAYYISFLKALSLKLNPSTVSFFYNERQNDFPLYSEAIKFFRHDESMIRVAVRTLTLNVFRVDCPRVKNFILDRSALPYFANLVWFIGDQSLTLDEFVVSSKGFELAGKLNDQVAEHVDHFYYLNDILTTGAPEIGEILCRQLIRKLVIPLYLMSLLDPTASFLQLAGSSADLSPTAGAGTGAAPVPTRVSVRTALTLLAQMMHIFSHSKLVSLMAVLLLAPTRAAYLEYLRQLSSNQSKGPSSLLVSPQIPSSTACLGDSSLDIDRSSALDIDAIICAAFRSANGSMGMGAAAAGADSTTGSTLLAANPPANPRDPVDLSGDPRADGQAAGASLDNPEGHSSSTSAGGHSALASSCGISESSSSAASHSPTTSLSALPSSLYFVSRRDRASEHRLVIPSRKGLGPRRQAASPLPDLKIPSAFTGGNGTNAGSPTGQASKGRAAAAAAPAVAAASAIAAAGAGAGATAPVGGPASTTAAAAAAAATPLADERPIGFNLGKSSDPNPFREAILHFLNCSESDQEALPVLSLLHLTSKNKNISPAILDLVGLLPRSYTASPPAAADPPPAQDPLPAKYDGELVSALLNNVMEHSHRCRPVTLALATSLLGEITWRPTVPSAPHEASLNPRHLHTLRSIELSTRSKLFDSMLGFYLRPDVSRSLPLTEERGPEAGHPGTGQQSPSFPGTPHGTGPMDASRASADRSSTASSRSSMASTSSAVSAPPASIYRPGPARPDAMAAGAEFGRTDPDALPDHLDVFEEEFVRFTRACPELADVWWSGPGAFARALSSPASTSAIPGPSAGAPAGGPPAAAPSISVQDAGLLSPRRRLPFAGFPAQLHGQADGGRSSISSVAYLPPNPITMESRPVAVIREIANGFCPVDVIGRLVTGSPVLLVPVVTEPGSVFLRRLPFDQRPALNLYEDLVGLIRRFLVIRALRQRLAASHSSCEPERELPPPPFVRPAGAFASDLVDLSQFTLSEMGEKAKASQSASQHVQLADLHLAAPAASGACFNILPLDFGTHRALGESLELTALQQDARLSGQPYVHNTIDVEFSVSQVAAGGMSHPRRLVLTGERLLLLDCPTHRGADASEGSATDDDHDAAVAGAATTGGDPHGGAPAATVLFGVTYSRVASAAILPDTDDGLATSCRLMLELLVDPAWVDTALGHVSPAERAAAIGEAVATARRRTSSAGEKHIDEPAAAPAPAPAPVPVPAALTPPPVPRLAARAGLFALPSVQDPRVGGGPLPPGAGGALAPGEVPPTSVLAAALSGHFLFSTGGPGGLADAAAVAAADASLLGSVRRFSAEFGRASAVGARPGPLALPAAAGGAGARMPAPASQVVFRTALSTPPSGQLHASLPGVLPVAPPPASMLGATLRQHYRSAFIFVDFASASDALLAFAELARYRAHGQATRTRALLGVLASTHFLQVDRATGAVAARPAHLHAGGGADLPEALAAVSLSDAVASGGGPPVPGPPLPPSHQQQQQQQQQQQHLSRHLSRVPSLSSCPLSLYYGDSFVSLASSMSVMSLGGGVGGGSTGPTDEAAPAFPPSAGGSSLGASYLRNSTSSPIIRSSQQSRAVSTDLTALDPTLEVSATSIGPDLAPYLLSDQVLPQSMLAALEASASASAVAQALSQSSDPGSSSSTTDPGDSQLQFDGVSTTPPSDSMPPSPSGGFPGHAAPKRPSLAPAPQSDAGASNSDPGEGALPAPVAGAAGIDRGAVAAAAAAGEGHHSDGGEASSETGEDILILADRVLTQGQEICLPPASRPASPCRPAVVPVTVQGVPSPFGPALGSAPLVTTSKINDEPAPVSEPCMAAGDPGKLQSICEEADPSVGEAESHGHSTELDSGPPVSGGEDGHCSDCSDCHGDAAAAAAAADGDVDLGMHPEARVDDGAGADADAGADIPADADVGADIPADAGADGGVGDDLGIGADVNASADTPVAASSGDDTQTDADTTTPGADVGAQPGNAIEAASGSPGPDADVATEAHADISAGAEVNADVGDDAIEGGALPVGHQ</sequence>
<feature type="region of interest" description="Disordered" evidence="3">
    <location>
        <begin position="542"/>
        <end position="584"/>
    </location>
</feature>
<evidence type="ECO:0000259" key="4">
    <source>
        <dbReference type="Pfam" id="PF09758"/>
    </source>
</evidence>
<dbReference type="Pfam" id="PF09758">
    <property type="entry name" value="FPL"/>
    <property type="match status" value="1"/>
</dbReference>
<evidence type="ECO:0000313" key="6">
    <source>
        <dbReference type="EMBL" id="KCV68702.1"/>
    </source>
</evidence>
<dbReference type="InterPro" id="IPR045820">
    <property type="entry name" value="CLEC16A/TT9_C"/>
</dbReference>
<gene>
    <name evidence="6" type="ORF">H696_04990</name>
</gene>
<accession>A0A058Z5A0</accession>
<feature type="compositionally biased region" description="Basic and acidic residues" evidence="3">
    <location>
        <begin position="462"/>
        <end position="472"/>
    </location>
</feature>
<feature type="compositionally biased region" description="Low complexity" evidence="3">
    <location>
        <begin position="935"/>
        <end position="951"/>
    </location>
</feature>
<feature type="region of interest" description="Disordered" evidence="3">
    <location>
        <begin position="2030"/>
        <end position="2132"/>
    </location>
</feature>
<feature type="compositionally biased region" description="Low complexity" evidence="3">
    <location>
        <begin position="839"/>
        <end position="871"/>
    </location>
</feature>
<feature type="region of interest" description="Disordered" evidence="3">
    <location>
        <begin position="1948"/>
        <end position="2012"/>
    </location>
</feature>
<feature type="compositionally biased region" description="Low complexity" evidence="3">
    <location>
        <begin position="1628"/>
        <end position="1638"/>
    </location>
</feature>
<name>A0A058Z5A0_FONAL</name>
<evidence type="ECO:0000256" key="3">
    <source>
        <dbReference type="SAM" id="MobiDB-lite"/>
    </source>
</evidence>
<dbReference type="GO" id="GO:0007034">
    <property type="term" value="P:vacuolar transport"/>
    <property type="evidence" value="ECO:0007669"/>
    <property type="project" value="TreeGrafter"/>
</dbReference>
<dbReference type="EMBL" id="KB932208">
    <property type="protein sequence ID" value="KCV68702.1"/>
    <property type="molecule type" value="Genomic_DNA"/>
</dbReference>
<evidence type="ECO:0000256" key="2">
    <source>
        <dbReference type="ARBA" id="ARBA00023006"/>
    </source>
</evidence>
<evidence type="ECO:0000313" key="7">
    <source>
        <dbReference type="Proteomes" id="UP000030693"/>
    </source>
</evidence>
<dbReference type="InterPro" id="IPR019155">
    <property type="entry name" value="CLEC16A/TT9_N"/>
</dbReference>
<proteinExistence type="inferred from homology"/>
<dbReference type="Pfam" id="PF19439">
    <property type="entry name" value="CLEC16A_C"/>
    <property type="match status" value="1"/>
</dbReference>
<dbReference type="GO" id="GO:0006914">
    <property type="term" value="P:autophagy"/>
    <property type="evidence" value="ECO:0007669"/>
    <property type="project" value="UniProtKB-KW"/>
</dbReference>
<feature type="region of interest" description="Disordered" evidence="3">
    <location>
        <begin position="1331"/>
        <end position="1361"/>
    </location>
</feature>
<feature type="region of interest" description="Disordered" evidence="3">
    <location>
        <begin position="935"/>
        <end position="960"/>
    </location>
</feature>
<dbReference type="GO" id="GO:0005770">
    <property type="term" value="C:late endosome"/>
    <property type="evidence" value="ECO:0007669"/>
    <property type="project" value="TreeGrafter"/>
</dbReference>
<keyword evidence="2" id="KW-0072">Autophagy</keyword>
<feature type="compositionally biased region" description="Low complexity" evidence="3">
    <location>
        <begin position="1777"/>
        <end position="1798"/>
    </location>
</feature>
<dbReference type="PANTHER" id="PTHR21481:SF0">
    <property type="entry name" value="PROTEIN CLEC16A"/>
    <property type="match status" value="1"/>
</dbReference>
<dbReference type="eggNOG" id="KOG2219">
    <property type="taxonomic scope" value="Eukaryota"/>
</dbReference>
<feature type="compositionally biased region" description="Basic and acidic residues" evidence="3">
    <location>
        <begin position="2002"/>
        <end position="2012"/>
    </location>
</feature>
<dbReference type="GO" id="GO:0005794">
    <property type="term" value="C:Golgi apparatus"/>
    <property type="evidence" value="ECO:0007669"/>
    <property type="project" value="TreeGrafter"/>
</dbReference>
<feature type="compositionally biased region" description="Pro residues" evidence="3">
    <location>
        <begin position="1616"/>
        <end position="1625"/>
    </location>
</feature>
<dbReference type="GO" id="GO:0016197">
    <property type="term" value="P:endosomal transport"/>
    <property type="evidence" value="ECO:0007669"/>
    <property type="project" value="TreeGrafter"/>
</dbReference>
<feature type="compositionally biased region" description="Pro residues" evidence="3">
    <location>
        <begin position="1348"/>
        <end position="1361"/>
    </location>
</feature>
<feature type="compositionally biased region" description="Low complexity" evidence="3">
    <location>
        <begin position="2090"/>
        <end position="2112"/>
    </location>
</feature>
<keyword evidence="7" id="KW-1185">Reference proteome</keyword>
<feature type="region of interest" description="Disordered" evidence="3">
    <location>
        <begin position="449"/>
        <end position="501"/>
    </location>
</feature>
<feature type="domain" description="FPL" evidence="4">
    <location>
        <begin position="57"/>
        <end position="206"/>
    </location>
</feature>
<dbReference type="GeneID" id="20529715"/>
<feature type="domain" description="CLEC16A/TT9 C-terminal" evidence="5">
    <location>
        <begin position="254"/>
        <end position="366"/>
    </location>
</feature>
<dbReference type="OrthoDB" id="294052at2759"/>
<organism evidence="6">
    <name type="scientific">Fonticula alba</name>
    <name type="common">Slime mold</name>
    <dbReference type="NCBI Taxonomy" id="691883"/>
    <lineage>
        <taxon>Eukaryota</taxon>
        <taxon>Rotosphaerida</taxon>
        <taxon>Fonticulaceae</taxon>
        <taxon>Fonticula</taxon>
    </lineage>
</organism>
<dbReference type="Proteomes" id="UP000030693">
    <property type="component" value="Unassembled WGS sequence"/>
</dbReference>
<dbReference type="RefSeq" id="XP_009497134.1">
    <property type="nucleotide sequence ID" value="XM_009498859.1"/>
</dbReference>
<reference evidence="6" key="1">
    <citation type="submission" date="2013-04" db="EMBL/GenBank/DDBJ databases">
        <title>The Genome Sequence of Fonticula alba ATCC 38817.</title>
        <authorList>
            <consortium name="The Broad Institute Genomics Platform"/>
            <person name="Russ C."/>
            <person name="Cuomo C."/>
            <person name="Burger G."/>
            <person name="Gray M.W."/>
            <person name="Holland P.W.H."/>
            <person name="King N."/>
            <person name="Lang F.B.F."/>
            <person name="Roger A.J."/>
            <person name="Ruiz-Trillo I."/>
            <person name="Brown M."/>
            <person name="Walker B."/>
            <person name="Young S."/>
            <person name="Zeng Q."/>
            <person name="Gargeya S."/>
            <person name="Fitzgerald M."/>
            <person name="Haas B."/>
            <person name="Abouelleil A."/>
            <person name="Allen A.W."/>
            <person name="Alvarado L."/>
            <person name="Arachchi H.M."/>
            <person name="Berlin A.M."/>
            <person name="Chapman S.B."/>
            <person name="Gainer-Dewar J."/>
            <person name="Goldberg J."/>
            <person name="Griggs A."/>
            <person name="Gujja S."/>
            <person name="Hansen M."/>
            <person name="Howarth C."/>
            <person name="Imamovic A."/>
            <person name="Ireland A."/>
            <person name="Larimer J."/>
            <person name="McCowan C."/>
            <person name="Murphy C."/>
            <person name="Pearson M."/>
            <person name="Poon T.W."/>
            <person name="Priest M."/>
            <person name="Roberts A."/>
            <person name="Saif S."/>
            <person name="Shea T."/>
            <person name="Sisk P."/>
            <person name="Sykes S."/>
            <person name="Wortman J."/>
            <person name="Nusbaum C."/>
            <person name="Birren B."/>
        </authorList>
    </citation>
    <scope>NUCLEOTIDE SEQUENCE [LARGE SCALE GENOMIC DNA]</scope>
    <source>
        <strain evidence="6">ATCC 38817</strain>
    </source>
</reference>
<feature type="compositionally biased region" description="Basic and acidic residues" evidence="3">
    <location>
        <begin position="2030"/>
        <end position="2039"/>
    </location>
</feature>
<feature type="region of interest" description="Disordered" evidence="3">
    <location>
        <begin position="1610"/>
        <end position="1645"/>
    </location>
</feature>
<dbReference type="InterPro" id="IPR039272">
    <property type="entry name" value="CLEC16A/TT9"/>
</dbReference>
<feature type="region of interest" description="Disordered" evidence="3">
    <location>
        <begin position="808"/>
        <end position="893"/>
    </location>
</feature>